<organism evidence="1 2">
    <name type="scientific">Myroides odoratimimus</name>
    <dbReference type="NCBI Taxonomy" id="76832"/>
    <lineage>
        <taxon>Bacteria</taxon>
        <taxon>Pseudomonadati</taxon>
        <taxon>Bacteroidota</taxon>
        <taxon>Flavobacteriia</taxon>
        <taxon>Flavobacteriales</taxon>
        <taxon>Flavobacteriaceae</taxon>
        <taxon>Myroides</taxon>
    </lineage>
</organism>
<dbReference type="KEGG" id="mod:AS202_07725"/>
<dbReference type="Proteomes" id="UP000069030">
    <property type="component" value="Chromosome"/>
</dbReference>
<protein>
    <submittedName>
        <fullName evidence="1">Uncharacterized protein</fullName>
    </submittedName>
</protein>
<proteinExistence type="predicted"/>
<dbReference type="AlphaFoldDB" id="A0AAI8C4V7"/>
<evidence type="ECO:0000313" key="1">
    <source>
        <dbReference type="EMBL" id="ALU26040.1"/>
    </source>
</evidence>
<accession>A0AAI8C4V7</accession>
<dbReference type="GeneID" id="66974687"/>
<sequence>MGNFINKIKNFFFASEKKNESQLVLKSYAVQVIDHLQNSSSVDTIDTQELYDLIRRNFDYSSICELDNLLCGTSESQFVYSFLKKFEFDCVIKNSHREFEEIKINSSTTEYLAFLLGVKKKMIGISHLINIQKSIHDVDTRIIQQAALLEKYLEEPVSVRDAFGYFFIYEKEVAQNLFVNYLSNSIKKAGGYPNLVMCLHNTLDDLRIRLDMNFIPVVTHLNFRSKELFKFNALINNSFEEIYKISKIKEYFLQSIPLQDFKEEELINVAVDCCDIGYIKFILYEFFKFICKDEFYFEDKNVFEFFWSNCTEKTPSFSKLELNYAHSLLNRLVVEDRQNLYYIVAIFLYFKNGDLITRLPSKLPKILAMYFGVNSLKERTIYELLTRDTLNNKSFNKDNSYINDWAVIKQKKYTNPLVDSGVY</sequence>
<reference evidence="1 2" key="1">
    <citation type="journal article" date="2016" name="J. Zhejiang Univ. Sci. B">
        <title>Antibiotic resistance mechanisms of Myroides sp.</title>
        <authorList>
            <person name="Hu S."/>
            <person name="Yuan S."/>
            <person name="Qu H."/>
            <person name="Jiang T."/>
            <person name="Zhou Y."/>
            <person name="Wang M."/>
            <person name="Ming D."/>
        </authorList>
    </citation>
    <scope>NUCLEOTIDE SEQUENCE [LARGE SCALE GENOMIC DNA]</scope>
    <source>
        <strain evidence="1 2">PR63039</strain>
    </source>
</reference>
<name>A0AAI8C4V7_9FLAO</name>
<dbReference type="EMBL" id="CP013690">
    <property type="protein sequence ID" value="ALU26040.1"/>
    <property type="molecule type" value="Genomic_DNA"/>
</dbReference>
<dbReference type="RefSeq" id="WP_058699237.1">
    <property type="nucleotide sequence ID" value="NZ_CP013690.1"/>
</dbReference>
<gene>
    <name evidence="1" type="ORF">AS202_07725</name>
</gene>
<evidence type="ECO:0000313" key="2">
    <source>
        <dbReference type="Proteomes" id="UP000069030"/>
    </source>
</evidence>